<dbReference type="AlphaFoldDB" id="A0A061RV26"/>
<evidence type="ECO:0000256" key="2">
    <source>
        <dbReference type="ARBA" id="ARBA00022801"/>
    </source>
</evidence>
<evidence type="ECO:0000256" key="1">
    <source>
        <dbReference type="ARBA" id="ARBA00009283"/>
    </source>
</evidence>
<dbReference type="GO" id="GO:0016020">
    <property type="term" value="C:membrane"/>
    <property type="evidence" value="ECO:0007669"/>
    <property type="project" value="TreeGrafter"/>
</dbReference>
<keyword evidence="3" id="KW-0472">Membrane</keyword>
<keyword evidence="2" id="KW-0378">Hydrolase</keyword>
<dbReference type="GO" id="GO:0017110">
    <property type="term" value="F:nucleoside diphosphate phosphatase activity"/>
    <property type="evidence" value="ECO:0007669"/>
    <property type="project" value="TreeGrafter"/>
</dbReference>
<dbReference type="PANTHER" id="PTHR11782">
    <property type="entry name" value="ADENOSINE/GUANOSINE DIPHOSPHATASE"/>
    <property type="match status" value="1"/>
</dbReference>
<dbReference type="GO" id="GO:0009134">
    <property type="term" value="P:nucleoside diphosphate catabolic process"/>
    <property type="evidence" value="ECO:0007669"/>
    <property type="project" value="TreeGrafter"/>
</dbReference>
<organism evidence="4">
    <name type="scientific">Tetraselmis sp. GSL018</name>
    <dbReference type="NCBI Taxonomy" id="582737"/>
    <lineage>
        <taxon>Eukaryota</taxon>
        <taxon>Viridiplantae</taxon>
        <taxon>Chlorophyta</taxon>
        <taxon>core chlorophytes</taxon>
        <taxon>Chlorodendrophyceae</taxon>
        <taxon>Chlorodendrales</taxon>
        <taxon>Chlorodendraceae</taxon>
        <taxon>Tetraselmis</taxon>
    </lineage>
</organism>
<comment type="similarity">
    <text evidence="1">Belongs to the GDA1/CD39 NTPase family.</text>
</comment>
<keyword evidence="3" id="KW-1133">Transmembrane helix</keyword>
<protein>
    <submittedName>
        <fullName evidence="4">Uncharacterized protein</fullName>
    </submittedName>
</protein>
<evidence type="ECO:0000313" key="4">
    <source>
        <dbReference type="EMBL" id="JAC75828.1"/>
    </source>
</evidence>
<accession>A0A061RV26</accession>
<feature type="non-terminal residue" evidence="4">
    <location>
        <position position="217"/>
    </location>
</feature>
<gene>
    <name evidence="4" type="ORF">TSPGSL018_21961</name>
</gene>
<dbReference type="PANTHER" id="PTHR11782:SF83">
    <property type="entry name" value="GUANOSINE-DIPHOSPHATASE"/>
    <property type="match status" value="1"/>
</dbReference>
<name>A0A061RV26_9CHLO</name>
<reference evidence="4" key="1">
    <citation type="submission" date="2014-05" db="EMBL/GenBank/DDBJ databases">
        <title>The transcriptome of the halophilic microalga Tetraselmis sp. GSL018 isolated from the Great Salt Lake, Utah.</title>
        <authorList>
            <person name="Jinkerson R.E."/>
            <person name="D'Adamo S."/>
            <person name="Posewitz M.C."/>
        </authorList>
    </citation>
    <scope>NUCLEOTIDE SEQUENCE</scope>
    <source>
        <strain evidence="4">GSL018</strain>
    </source>
</reference>
<dbReference type="Gene3D" id="3.30.420.40">
    <property type="match status" value="1"/>
</dbReference>
<dbReference type="Pfam" id="PF01150">
    <property type="entry name" value="GDA1_CD39"/>
    <property type="match status" value="1"/>
</dbReference>
<sequence length="217" mass="23672">MRKRHYYYSGENIVATKLATQCVELPDTPGADSRIRAARQNEASTSIPEAGNCREIPTEVRLGKPLRVADSLYYIAIVGVCVSSLCLLGGSSSLQKALGLCHAWKLFTGTWQGSALNWTKSHLGGAVSKNTMFNKGLKRILGGLSSYEDTNESSRYEVIIDAGSSGTRIHIYQYQVPEESVFPVVSYPEATMKTEPGLSTLRPDEVDAHLAPLIDFA</sequence>
<keyword evidence="3" id="KW-0812">Transmembrane</keyword>
<dbReference type="InterPro" id="IPR000407">
    <property type="entry name" value="GDA1_CD39_NTPase"/>
</dbReference>
<proteinExistence type="inferred from homology"/>
<dbReference type="EMBL" id="GBEZ01009788">
    <property type="protein sequence ID" value="JAC75828.1"/>
    <property type="molecule type" value="Transcribed_RNA"/>
</dbReference>
<feature type="transmembrane region" description="Helical" evidence="3">
    <location>
        <begin position="71"/>
        <end position="90"/>
    </location>
</feature>
<evidence type="ECO:0000256" key="3">
    <source>
        <dbReference type="SAM" id="Phobius"/>
    </source>
</evidence>